<dbReference type="InterPro" id="IPR024516">
    <property type="entry name" value="Mce_C"/>
</dbReference>
<dbReference type="InterPro" id="IPR005693">
    <property type="entry name" value="Mce"/>
</dbReference>
<feature type="domain" description="Mammalian cell entry C-terminal" evidence="3">
    <location>
        <begin position="130"/>
        <end position="312"/>
    </location>
</feature>
<reference evidence="5" key="1">
    <citation type="submission" date="2018-09" db="EMBL/GenBank/DDBJ databases">
        <authorList>
            <person name="Zhu H."/>
        </authorList>
    </citation>
    <scope>NUCLEOTIDE SEQUENCE [LARGE SCALE GENOMIC DNA]</scope>
    <source>
        <strain evidence="5">K1W22B-1</strain>
    </source>
</reference>
<keyword evidence="5" id="KW-1185">Reference proteome</keyword>
<dbReference type="NCBIfam" id="TIGR00996">
    <property type="entry name" value="Mtu_fam_mce"/>
    <property type="match status" value="1"/>
</dbReference>
<evidence type="ECO:0000259" key="2">
    <source>
        <dbReference type="Pfam" id="PF02470"/>
    </source>
</evidence>
<gene>
    <name evidence="4" type="ORF">D4739_11460</name>
</gene>
<feature type="transmembrane region" description="Helical" evidence="1">
    <location>
        <begin position="20"/>
        <end position="39"/>
    </location>
</feature>
<keyword evidence="1" id="KW-0812">Transmembrane</keyword>
<dbReference type="PANTHER" id="PTHR33371:SF18">
    <property type="entry name" value="MCE-FAMILY PROTEIN MCE3C"/>
    <property type="match status" value="1"/>
</dbReference>
<evidence type="ECO:0000256" key="1">
    <source>
        <dbReference type="SAM" id="Phobius"/>
    </source>
</evidence>
<evidence type="ECO:0000259" key="3">
    <source>
        <dbReference type="Pfam" id="PF11887"/>
    </source>
</evidence>
<name>A0A3A5H9R3_9ACTN</name>
<organism evidence="4 5">
    <name type="scientific">Nocardioides cavernaquae</name>
    <dbReference type="NCBI Taxonomy" id="2321396"/>
    <lineage>
        <taxon>Bacteria</taxon>
        <taxon>Bacillati</taxon>
        <taxon>Actinomycetota</taxon>
        <taxon>Actinomycetes</taxon>
        <taxon>Propionibacteriales</taxon>
        <taxon>Nocardioidaceae</taxon>
        <taxon>Nocardioides</taxon>
    </lineage>
</organism>
<proteinExistence type="predicted"/>
<protein>
    <submittedName>
        <fullName evidence="4">MCE family protein</fullName>
    </submittedName>
</protein>
<evidence type="ECO:0000313" key="5">
    <source>
        <dbReference type="Proteomes" id="UP000276542"/>
    </source>
</evidence>
<dbReference type="InterPro" id="IPR052336">
    <property type="entry name" value="MlaD_Phospholipid_Transporter"/>
</dbReference>
<accession>A0A3A5H9R3</accession>
<dbReference type="PRINTS" id="PR01782">
    <property type="entry name" value="MCEVIRFACTOR"/>
</dbReference>
<feature type="domain" description="Mce/MlaD" evidence="2">
    <location>
        <begin position="53"/>
        <end position="125"/>
    </location>
</feature>
<keyword evidence="1" id="KW-0472">Membrane</keyword>
<dbReference type="Proteomes" id="UP000276542">
    <property type="component" value="Unassembled WGS sequence"/>
</dbReference>
<dbReference type="Pfam" id="PF11887">
    <property type="entry name" value="Mce4_CUP1"/>
    <property type="match status" value="1"/>
</dbReference>
<dbReference type="GO" id="GO:0005576">
    <property type="term" value="C:extracellular region"/>
    <property type="evidence" value="ECO:0007669"/>
    <property type="project" value="TreeGrafter"/>
</dbReference>
<comment type="caution">
    <text evidence="4">The sequence shown here is derived from an EMBL/GenBank/DDBJ whole genome shotgun (WGS) entry which is preliminary data.</text>
</comment>
<dbReference type="AlphaFoldDB" id="A0A3A5H9R3"/>
<sequence length="340" mass="35878">MDQLRRREVRAMRTVTPDRLAVRGIIGTIVMAVVVLAALNINRLPLIGSNDVLHVQFAEAGGLRGGDDVLISGAKVGKVRDVRLDGVHVVADIVMSDRDVELGDLTEARIVTVTLLGRAAIELEPRGSGALKVGETIPPARTSSPYNLTSTLGELSDTSAGIDKGQLARALQEASSTLSTASPDLGPALDGITALSSAVSANDDELRSLVDRADRVTGVLAGRDQEIASLLGAGRSLLSELDARQDTVISLLHSARSLATQLRLTLKDTDDVIGPALDELDQVVALLNKNRKNLQDSITGLRNYATSISEALASGPWFDIYIQNLTSPASMAPILSGMIP</sequence>
<keyword evidence="1" id="KW-1133">Transmembrane helix</keyword>
<evidence type="ECO:0000313" key="4">
    <source>
        <dbReference type="EMBL" id="RJS46771.1"/>
    </source>
</evidence>
<dbReference type="InterPro" id="IPR003399">
    <property type="entry name" value="Mce/MlaD"/>
</dbReference>
<dbReference type="PANTHER" id="PTHR33371">
    <property type="entry name" value="INTERMEMBRANE PHOSPHOLIPID TRANSPORT SYSTEM BINDING PROTEIN MLAD-RELATED"/>
    <property type="match status" value="1"/>
</dbReference>
<dbReference type="EMBL" id="QYRP01000002">
    <property type="protein sequence ID" value="RJS46771.1"/>
    <property type="molecule type" value="Genomic_DNA"/>
</dbReference>
<dbReference type="Pfam" id="PF02470">
    <property type="entry name" value="MlaD"/>
    <property type="match status" value="1"/>
</dbReference>